<keyword evidence="1" id="KW-1133">Transmembrane helix</keyword>
<dbReference type="Proteomes" id="UP000029389">
    <property type="component" value="Unassembled WGS sequence"/>
</dbReference>
<evidence type="ECO:0000256" key="1">
    <source>
        <dbReference type="SAM" id="Phobius"/>
    </source>
</evidence>
<feature type="transmembrane region" description="Helical" evidence="1">
    <location>
        <begin position="182"/>
        <end position="202"/>
    </location>
</feature>
<evidence type="ECO:0000313" key="4">
    <source>
        <dbReference type="Proteomes" id="UP000029389"/>
    </source>
</evidence>
<keyword evidence="5" id="KW-1185">Reference proteome</keyword>
<dbReference type="STRING" id="1405.B7492_07490"/>
<keyword evidence="1" id="KW-0472">Membrane</keyword>
<reference evidence="2 4" key="1">
    <citation type="submission" date="2014-04" db="EMBL/GenBank/DDBJ databases">
        <authorList>
            <person name="Bishop-Lilly K.A."/>
            <person name="Broomall S.M."/>
            <person name="Chain P.S."/>
            <person name="Chertkov O."/>
            <person name="Coyne S.R."/>
            <person name="Daligault H.E."/>
            <person name="Davenport K.W."/>
            <person name="Erkkila T."/>
            <person name="Frey K.G."/>
            <person name="Gibbons H.S."/>
            <person name="Gu W."/>
            <person name="Jaissle J."/>
            <person name="Johnson S.L."/>
            <person name="Koroleva G.I."/>
            <person name="Ladner J.T."/>
            <person name="Lo C.-C."/>
            <person name="Minogue T.D."/>
            <person name="Munk C."/>
            <person name="Palacios G.F."/>
            <person name="Redden C.L."/>
            <person name="Rosenzweig C.N."/>
            <person name="Scholz M.B."/>
            <person name="Teshima H."/>
            <person name="Xu Y."/>
        </authorList>
    </citation>
    <scope>NUCLEOTIDE SEQUENCE [LARGE SCALE GENOMIC DNA]</scope>
    <source>
        <strain evidence="2 4">BHP</strain>
    </source>
</reference>
<reference evidence="3 5" key="2">
    <citation type="submission" date="2018-08" db="EMBL/GenBank/DDBJ databases">
        <title>Bacillus clarus sp. nov. strain PS00077A.</title>
        <authorList>
            <person name="Mendez Acevedo M."/>
            <person name="Carroll L."/>
            <person name="Mukherjee M."/>
            <person name="Wiedmann M."/>
            <person name="Kovac J."/>
        </authorList>
    </citation>
    <scope>NUCLEOTIDE SEQUENCE [LARGE SCALE GENOMIC DNA]</scope>
    <source>
        <strain evidence="3 5">PS00077A</strain>
    </source>
</reference>
<keyword evidence="1" id="KW-0812">Transmembrane</keyword>
<feature type="transmembrane region" description="Helical" evidence="1">
    <location>
        <begin position="236"/>
        <end position="257"/>
    </location>
</feature>
<evidence type="ECO:0000313" key="5">
    <source>
        <dbReference type="Proteomes" id="UP000264294"/>
    </source>
</evidence>
<dbReference type="Proteomes" id="UP000264294">
    <property type="component" value="Unassembled WGS sequence"/>
</dbReference>
<protein>
    <submittedName>
        <fullName evidence="3">ABC transporter permease</fullName>
    </submittedName>
    <submittedName>
        <fullName evidence="2">Putative membrane protein</fullName>
    </submittedName>
</protein>
<organism evidence="2 4">
    <name type="scientific">Bacillus clarus</name>
    <dbReference type="NCBI Taxonomy" id="2338372"/>
    <lineage>
        <taxon>Bacteria</taxon>
        <taxon>Bacillati</taxon>
        <taxon>Bacillota</taxon>
        <taxon>Bacilli</taxon>
        <taxon>Bacillales</taxon>
        <taxon>Bacillaceae</taxon>
        <taxon>Bacillus</taxon>
        <taxon>Bacillus cereus group</taxon>
    </lineage>
</organism>
<proteinExistence type="predicted"/>
<feature type="transmembrane region" description="Helical" evidence="1">
    <location>
        <begin position="16"/>
        <end position="36"/>
    </location>
</feature>
<dbReference type="AlphaFoldDB" id="A0A090YVA9"/>
<sequence length="263" mass="30057">MSQLFRYLYNCNKRKIAIIYFGFITVSLILLFNMKGISGVRISGRQDIIIIIFLIVLSITGFSLLLTGISSFRKMLKNSMLRYTAISARKYICANVLFFVLLFIILLGIGIIFLYYFSLNIYKGKTDLGIQQAIHGLYDYGILHHILSIFLWGLDFVNMLVSIYFIIVIVKLFNVKSSMNKIVCIVLFIVFSAFNGGMAYIFQQIEKYVFAIKNIGFIDQNGFLNTSFYTGTEMTALNLCFNCLLTIVLLIVTGRIIDKKLEV</sequence>
<dbReference type="EMBL" id="QVOD01000045">
    <property type="protein sequence ID" value="RFT63560.1"/>
    <property type="molecule type" value="Genomic_DNA"/>
</dbReference>
<evidence type="ECO:0000313" key="2">
    <source>
        <dbReference type="EMBL" id="KFN02177.1"/>
    </source>
</evidence>
<feature type="transmembrane region" description="Helical" evidence="1">
    <location>
        <begin position="92"/>
        <end position="117"/>
    </location>
</feature>
<comment type="caution">
    <text evidence="2">The sequence shown here is derived from an EMBL/GenBank/DDBJ whole genome shotgun (WGS) entry which is preliminary data.</text>
</comment>
<name>A0A090YVA9_9BACI</name>
<dbReference type="EMBL" id="JMQC01000008">
    <property type="protein sequence ID" value="KFN02177.1"/>
    <property type="molecule type" value="Genomic_DNA"/>
</dbReference>
<dbReference type="RefSeq" id="WP_042982670.1">
    <property type="nucleotide sequence ID" value="NZ_JMQC01000008.1"/>
</dbReference>
<gene>
    <name evidence="3" type="ORF">D0U04_24655</name>
    <name evidence="2" type="ORF">DJ93_3825</name>
</gene>
<accession>A0A090YVA9</accession>
<evidence type="ECO:0000313" key="3">
    <source>
        <dbReference type="EMBL" id="RFT63560.1"/>
    </source>
</evidence>
<feature type="transmembrane region" description="Helical" evidence="1">
    <location>
        <begin position="48"/>
        <end position="72"/>
    </location>
</feature>
<feature type="transmembrane region" description="Helical" evidence="1">
    <location>
        <begin position="149"/>
        <end position="170"/>
    </location>
</feature>
<dbReference type="PATRIC" id="fig|1405.8.peg.3934"/>